<dbReference type="PATRIC" id="fig|742734.4.peg.2000"/>
<dbReference type="Proteomes" id="UP000037392">
    <property type="component" value="Unassembled WGS sequence"/>
</dbReference>
<dbReference type="AlphaFoldDB" id="A0A0J9C9J1"/>
<reference evidence="1 2" key="1">
    <citation type="submission" date="2011-04" db="EMBL/GenBank/DDBJ databases">
        <title>The Genome Sequence of Clostridium citroniae WAL-19142.</title>
        <authorList>
            <consortium name="The Broad Institute Genome Sequencing Platform"/>
            <person name="Earl A."/>
            <person name="Ward D."/>
            <person name="Feldgarden M."/>
            <person name="Gevers D."/>
            <person name="Warren Y.A."/>
            <person name="Tyrrell K.L."/>
            <person name="Citron D.M."/>
            <person name="Goldstein E.J."/>
            <person name="Daigneault M."/>
            <person name="Allen-Vercoe E."/>
            <person name="Young S.K."/>
            <person name="Zeng Q."/>
            <person name="Gargeya S."/>
            <person name="Fitzgerald M."/>
            <person name="Haas B."/>
            <person name="Abouelleil A."/>
            <person name="Alvarado L."/>
            <person name="Arachchi H.M."/>
            <person name="Berlin A."/>
            <person name="Brown A."/>
            <person name="Chapman S.B."/>
            <person name="Chen Z."/>
            <person name="Dunbar C."/>
            <person name="Freedman E."/>
            <person name="Gearin G."/>
            <person name="Gellesch M."/>
            <person name="Goldberg J."/>
            <person name="Griggs A."/>
            <person name="Gujja S."/>
            <person name="Heilman E.R."/>
            <person name="Heiman D."/>
            <person name="Howarth C."/>
            <person name="Larson L."/>
            <person name="Lui A."/>
            <person name="MacDonald P.J."/>
            <person name="Mehta T."/>
            <person name="Montmayeur A."/>
            <person name="Murphy C."/>
            <person name="Neiman D."/>
            <person name="Pearson M."/>
            <person name="Priest M."/>
            <person name="Roberts A."/>
            <person name="Saif S."/>
            <person name="Shea T."/>
            <person name="Shenoy N."/>
            <person name="Sisk P."/>
            <person name="Stolte C."/>
            <person name="Sykes S."/>
            <person name="White J."/>
            <person name="Yandava C."/>
            <person name="Wortman J."/>
            <person name="Nusbaum C."/>
            <person name="Birren B."/>
        </authorList>
    </citation>
    <scope>NUCLEOTIDE SEQUENCE [LARGE SCALE GENOMIC DNA]</scope>
    <source>
        <strain evidence="1 2">WAL-19142</strain>
    </source>
</reference>
<evidence type="ECO:0008006" key="3">
    <source>
        <dbReference type="Google" id="ProtNLM"/>
    </source>
</evidence>
<name>A0A0J9C9J1_9FIRM</name>
<organism evidence="1 2">
    <name type="scientific">[Clostridium] citroniae WAL-19142</name>
    <dbReference type="NCBI Taxonomy" id="742734"/>
    <lineage>
        <taxon>Bacteria</taxon>
        <taxon>Bacillati</taxon>
        <taxon>Bacillota</taxon>
        <taxon>Clostridia</taxon>
        <taxon>Lachnospirales</taxon>
        <taxon>Lachnospiraceae</taxon>
        <taxon>Enterocloster</taxon>
    </lineage>
</organism>
<proteinExistence type="predicted"/>
<protein>
    <recommendedName>
        <fullName evidence="3">DUF3795 domain-containing protein</fullName>
    </recommendedName>
</protein>
<evidence type="ECO:0000313" key="2">
    <source>
        <dbReference type="Proteomes" id="UP000037392"/>
    </source>
</evidence>
<dbReference type="OrthoDB" id="5419848at2"/>
<gene>
    <name evidence="1" type="ORF">HMPREF9470_01865</name>
</gene>
<dbReference type="RefSeq" id="WP_007861082.1">
    <property type="nucleotide sequence ID" value="NZ_KQ235877.1"/>
</dbReference>
<dbReference type="GeneID" id="93164475"/>
<evidence type="ECO:0000313" key="1">
    <source>
        <dbReference type="EMBL" id="KMW21021.1"/>
    </source>
</evidence>
<accession>A0A0J9C9J1</accession>
<comment type="caution">
    <text evidence="1">The sequence shown here is derived from an EMBL/GenBank/DDBJ whole genome shotgun (WGS) entry which is preliminary data.</text>
</comment>
<sequence>MKGFDRDYPWLSLCGLNCRLCTLYMDQYCPGCGGGEGNQSCAIARCSLSHGGVTFCSQCGEFPCARYEQAEEYDSFITHRNKRRDLEKVLQIGRDAYGEEQEEKEQILKQLLAGYNDGRRKSFFCVAVNLLKLQDLREIMGHLESHEAAEDETVREKAVYAVKLFQERAAERGLELKLRRKPGKKK</sequence>
<dbReference type="EMBL" id="ADLK01000017">
    <property type="protein sequence ID" value="KMW21021.1"/>
    <property type="molecule type" value="Genomic_DNA"/>
</dbReference>